<comment type="caution">
    <text evidence="1">The sequence shown here is derived from an EMBL/GenBank/DDBJ whole genome shotgun (WGS) entry which is preliminary data.</text>
</comment>
<evidence type="ECO:0000313" key="1">
    <source>
        <dbReference type="EMBL" id="MDN4505145.1"/>
    </source>
</evidence>
<dbReference type="Proteomes" id="UP001172702">
    <property type="component" value="Unassembled WGS sequence"/>
</dbReference>
<sequence>MAARGEEGVTPAGYDDDDDIGVIAAWRVAADAVMPMSWHRNHARARAPRRAGAAEHAVATVSHLL</sequence>
<reference evidence="1 2" key="1">
    <citation type="submission" date="2023-07" db="EMBL/GenBank/DDBJ databases">
        <title>Strategy for survival of the halotoleranting strain Dietzia MX2 from the Yakshinskoe mineral salts deposit.</title>
        <authorList>
            <person name="Kharitonova M.A."/>
            <person name="Kupriyanova-Ashina F.G."/>
            <person name="Shakirov T.R."/>
            <person name="Vafina M.S."/>
            <person name="Ilinskaya O.N."/>
        </authorList>
    </citation>
    <scope>NUCLEOTIDE SEQUENCE [LARGE SCALE GENOMIC DNA]</scope>
    <source>
        <strain evidence="1 2">MX2</strain>
    </source>
</reference>
<evidence type="ECO:0000313" key="2">
    <source>
        <dbReference type="Proteomes" id="UP001172702"/>
    </source>
</evidence>
<dbReference type="RefSeq" id="WP_283468051.1">
    <property type="nucleotide sequence ID" value="NZ_JAUHTB010000003.1"/>
</dbReference>
<accession>A0ABT8GY60</accession>
<proteinExistence type="predicted"/>
<organism evidence="1 2">
    <name type="scientific">Dietzia maris</name>
    <dbReference type="NCBI Taxonomy" id="37915"/>
    <lineage>
        <taxon>Bacteria</taxon>
        <taxon>Bacillati</taxon>
        <taxon>Actinomycetota</taxon>
        <taxon>Actinomycetes</taxon>
        <taxon>Mycobacteriales</taxon>
        <taxon>Dietziaceae</taxon>
        <taxon>Dietzia</taxon>
    </lineage>
</organism>
<protein>
    <submittedName>
        <fullName evidence="1">Uncharacterized protein</fullName>
    </submittedName>
</protein>
<keyword evidence="2" id="KW-1185">Reference proteome</keyword>
<dbReference type="EMBL" id="JAUHTB010000003">
    <property type="protein sequence ID" value="MDN4505145.1"/>
    <property type="molecule type" value="Genomic_DNA"/>
</dbReference>
<name>A0ABT8GY60_9ACTN</name>
<gene>
    <name evidence="1" type="ORF">QYF62_03610</name>
</gene>